<dbReference type="Proteomes" id="UP000660611">
    <property type="component" value="Unassembled WGS sequence"/>
</dbReference>
<dbReference type="InterPro" id="IPR011009">
    <property type="entry name" value="Kinase-like_dom_sf"/>
</dbReference>
<evidence type="ECO:0000313" key="3">
    <source>
        <dbReference type="Proteomes" id="UP000660611"/>
    </source>
</evidence>
<keyword evidence="3" id="KW-1185">Reference proteome</keyword>
<comment type="caution">
    <text evidence="2">The sequence shown here is derived from an EMBL/GenBank/DDBJ whole genome shotgun (WGS) entry which is preliminary data.</text>
</comment>
<reference evidence="2" key="1">
    <citation type="submission" date="2021-01" db="EMBL/GenBank/DDBJ databases">
        <title>Whole genome shotgun sequence of Dactylosporangium siamense NBRC 106093.</title>
        <authorList>
            <person name="Komaki H."/>
            <person name="Tamura T."/>
        </authorList>
    </citation>
    <scope>NUCLEOTIDE SEQUENCE</scope>
    <source>
        <strain evidence="2">NBRC 106093</strain>
    </source>
</reference>
<feature type="domain" description="Protein kinase" evidence="1">
    <location>
        <begin position="214"/>
        <end position="471"/>
    </location>
</feature>
<dbReference type="AlphaFoldDB" id="A0A919Q0C1"/>
<protein>
    <recommendedName>
        <fullName evidence="1">Protein kinase domain-containing protein</fullName>
    </recommendedName>
</protein>
<dbReference type="RefSeq" id="WP_203853617.1">
    <property type="nucleotide sequence ID" value="NZ_BAAAVW010000026.1"/>
</dbReference>
<gene>
    <name evidence="2" type="ORF">Dsi01nite_100540</name>
</gene>
<dbReference type="EMBL" id="BONQ01000167">
    <property type="protein sequence ID" value="GIG52013.1"/>
    <property type="molecule type" value="Genomic_DNA"/>
</dbReference>
<name>A0A919Q0C1_9ACTN</name>
<dbReference type="SUPFAM" id="SSF56112">
    <property type="entry name" value="Protein kinase-like (PK-like)"/>
    <property type="match status" value="1"/>
</dbReference>
<dbReference type="GO" id="GO:0005524">
    <property type="term" value="F:ATP binding"/>
    <property type="evidence" value="ECO:0007669"/>
    <property type="project" value="InterPro"/>
</dbReference>
<accession>A0A919Q0C1</accession>
<dbReference type="Gene3D" id="1.10.510.10">
    <property type="entry name" value="Transferase(Phosphotransferase) domain 1"/>
    <property type="match status" value="1"/>
</dbReference>
<evidence type="ECO:0000313" key="2">
    <source>
        <dbReference type="EMBL" id="GIG52013.1"/>
    </source>
</evidence>
<organism evidence="2 3">
    <name type="scientific">Dactylosporangium siamense</name>
    <dbReference type="NCBI Taxonomy" id="685454"/>
    <lineage>
        <taxon>Bacteria</taxon>
        <taxon>Bacillati</taxon>
        <taxon>Actinomycetota</taxon>
        <taxon>Actinomycetes</taxon>
        <taxon>Micromonosporales</taxon>
        <taxon>Micromonosporaceae</taxon>
        <taxon>Dactylosporangium</taxon>
    </lineage>
</organism>
<dbReference type="InterPro" id="IPR000719">
    <property type="entry name" value="Prot_kinase_dom"/>
</dbReference>
<evidence type="ECO:0000259" key="1">
    <source>
        <dbReference type="PROSITE" id="PS50011"/>
    </source>
</evidence>
<dbReference type="PROSITE" id="PS50011">
    <property type="entry name" value="PROTEIN_KINASE_DOM"/>
    <property type="match status" value="1"/>
</dbReference>
<proteinExistence type="predicted"/>
<sequence>MASVRGLSAGDPPINLRVHEIRCANVEGAREEFEDMLAALVRVTRPGAFRIQVGRGDGGIDVMTGDLRGGDIAIWQAKYFIHLGSDQYGQIRKSFSSALAEAGRRGNRITDWMLCVPVLLTRTARMWWETWREQTEKDTGVRIALWDATVLREHLIAPAAHAVRAHYYGAAAPAPSLPPAGPALYLPPDGPATAPPDAAWAPGDERRIGAATCFLHDDALETAGAGRAWLWREATADRLDGAASVAQVRVAQVRVLRATPAAEAVRAGLSAQARLLTGLAGRHHLPAVVALHDEEGTRTLITARPPGPTWREAYGPRPGRALDRITTAAVCATAVSLAEALTALHRTGHAHRATGPDTVVVDPRRRRAALRDGGLAALPRTVPDGPAEHRAPEQAVAADTAGGPDTAVDVYRFAALLHATLTGHPPQWPPLPVRATCPDLPQSLDDLLLLGLNADPALRPAGLEPFAAELRRVGGGAR</sequence>
<dbReference type="GO" id="GO:0004672">
    <property type="term" value="F:protein kinase activity"/>
    <property type="evidence" value="ECO:0007669"/>
    <property type="project" value="InterPro"/>
</dbReference>